<proteinExistence type="predicted"/>
<evidence type="ECO:0000256" key="2">
    <source>
        <dbReference type="SAM" id="Phobius"/>
    </source>
</evidence>
<reference evidence="3 4" key="1">
    <citation type="submission" date="2024-02" db="EMBL/GenBank/DDBJ databases">
        <title>De novo assembly and annotation of 12 fungi associated with fruit tree decline syndrome in Ontario, Canada.</title>
        <authorList>
            <person name="Sulman M."/>
            <person name="Ellouze W."/>
            <person name="Ilyukhin E."/>
        </authorList>
    </citation>
    <scope>NUCLEOTIDE SEQUENCE [LARGE SCALE GENOMIC DNA]</scope>
    <source>
        <strain evidence="3 4">M42-189</strain>
    </source>
</reference>
<accession>A0ABR3QPM0</accession>
<organism evidence="3 4">
    <name type="scientific">Paraconiothyrium brasiliense</name>
    <dbReference type="NCBI Taxonomy" id="300254"/>
    <lineage>
        <taxon>Eukaryota</taxon>
        <taxon>Fungi</taxon>
        <taxon>Dikarya</taxon>
        <taxon>Ascomycota</taxon>
        <taxon>Pezizomycotina</taxon>
        <taxon>Dothideomycetes</taxon>
        <taxon>Pleosporomycetidae</taxon>
        <taxon>Pleosporales</taxon>
        <taxon>Massarineae</taxon>
        <taxon>Didymosphaeriaceae</taxon>
        <taxon>Paraconiothyrium</taxon>
    </lineage>
</organism>
<name>A0ABR3QPM0_9PLEO</name>
<keyword evidence="2" id="KW-0472">Membrane</keyword>
<keyword evidence="4" id="KW-1185">Reference proteome</keyword>
<evidence type="ECO:0000313" key="3">
    <source>
        <dbReference type="EMBL" id="KAL1593928.1"/>
    </source>
</evidence>
<feature type="region of interest" description="Disordered" evidence="1">
    <location>
        <begin position="365"/>
        <end position="416"/>
    </location>
</feature>
<feature type="region of interest" description="Disordered" evidence="1">
    <location>
        <begin position="214"/>
        <end position="265"/>
    </location>
</feature>
<keyword evidence="2" id="KW-0812">Transmembrane</keyword>
<feature type="compositionally biased region" description="Low complexity" evidence="1">
    <location>
        <begin position="214"/>
        <end position="225"/>
    </location>
</feature>
<gene>
    <name evidence="3" type="ORF">SLS60_010661</name>
</gene>
<sequence length="622" mass="66950">MAQFCLDVFDHIKFGFFALAFVVGFTILFSVVHSAISDITAVPVPLPEPLLRRERRAAAIAARRFSLSSPSPVPITAFDIEVITRSHPPRPRFESHPLTKMYPSTIEDITARMALRGLRPEYNQAGNLVDWIPMVPIAPQRVRSALLELPASQEDNTRVQHGESDIHASLVTAEMSARPAACRPSTPVVAAPADLATDASLRADPVEPLQCHSAASAADAGRAHAPTSTEELVSQDVEPPQDACDASVSKPSGAHMPASTDGMARPTGIVPVANFAPSWGTWMPSSGPENLPTRQRHPLFTFGWKPTTGVEYHLREPHPLFVAAFATPAPAAPAPPPRPGPSVFTSPPFPVSRPVPLAVAPVAPPTVKTIPTPTPAPLPRPPRHSRSLPASASSASAPTSTNAAAQAPASITPPPPAPIAASSAPVLQFSPINLQNWMSPLSEILKLDAAKLGLTEAELMMWVVPDSTIKAATKRNKDSEKRAQRDPVAMAARYVMIARNLKQCGVLLRLQLLQLRRAPQGPFPPRRSFALLFDAMHTAAQQFGQLKMADVDINQADFSAYKNAVRFLLNHVLTMNEFEACLVHHRGYEEGKKDAAQVEKACRFVGDVLGIQKPILAQLGLD</sequence>
<keyword evidence="2" id="KW-1133">Transmembrane helix</keyword>
<evidence type="ECO:0000256" key="1">
    <source>
        <dbReference type="SAM" id="MobiDB-lite"/>
    </source>
</evidence>
<feature type="transmembrane region" description="Helical" evidence="2">
    <location>
        <begin position="12"/>
        <end position="36"/>
    </location>
</feature>
<dbReference type="EMBL" id="JAKJXO020000018">
    <property type="protein sequence ID" value="KAL1593928.1"/>
    <property type="molecule type" value="Genomic_DNA"/>
</dbReference>
<comment type="caution">
    <text evidence="3">The sequence shown here is derived from an EMBL/GenBank/DDBJ whole genome shotgun (WGS) entry which is preliminary data.</text>
</comment>
<evidence type="ECO:0000313" key="4">
    <source>
        <dbReference type="Proteomes" id="UP001521785"/>
    </source>
</evidence>
<feature type="compositionally biased region" description="Low complexity" evidence="1">
    <location>
        <begin position="387"/>
        <end position="410"/>
    </location>
</feature>
<protein>
    <submittedName>
        <fullName evidence="3">Uncharacterized protein</fullName>
    </submittedName>
</protein>
<dbReference type="Proteomes" id="UP001521785">
    <property type="component" value="Unassembled WGS sequence"/>
</dbReference>